<dbReference type="GO" id="GO:0000228">
    <property type="term" value="C:nuclear chromosome"/>
    <property type="evidence" value="ECO:0007669"/>
    <property type="project" value="TreeGrafter"/>
</dbReference>
<dbReference type="PROSITE" id="PS52041">
    <property type="entry name" value="TOPO_IIB"/>
    <property type="match status" value="1"/>
</dbReference>
<comment type="cofactor">
    <cofactor evidence="2">
        <name>Mg(2+)</name>
        <dbReference type="ChEBI" id="CHEBI:18420"/>
    </cofactor>
</comment>
<feature type="domain" description="Spo11/DNA topoisomerase VI subunit A N-terminal" evidence="11">
    <location>
        <begin position="137"/>
        <end position="176"/>
    </location>
</feature>
<dbReference type="Proteomes" id="UP001172681">
    <property type="component" value="Unassembled WGS sequence"/>
</dbReference>
<dbReference type="AlphaFoldDB" id="A0AA38Y603"/>
<dbReference type="PRINTS" id="PR01550">
    <property type="entry name" value="TOP6AFAMILY"/>
</dbReference>
<feature type="active site" description="O-(5'-phospho-DNA)-tyrosine intermediate" evidence="10">
    <location>
        <position position="144"/>
    </location>
</feature>
<dbReference type="GO" id="GO:0003918">
    <property type="term" value="F:DNA topoisomerase type II (double strand cut, ATP-hydrolyzing) activity"/>
    <property type="evidence" value="ECO:0007669"/>
    <property type="project" value="UniProtKB-UniRule"/>
</dbReference>
<evidence type="ECO:0000256" key="10">
    <source>
        <dbReference type="PROSITE-ProRule" id="PRU01385"/>
    </source>
</evidence>
<dbReference type="SUPFAM" id="SSF56726">
    <property type="entry name" value="DNA topoisomerase IV, alpha subunit"/>
    <property type="match status" value="1"/>
</dbReference>
<dbReference type="PANTHER" id="PTHR10848:SF0">
    <property type="entry name" value="MEIOTIC RECOMBINATION PROTEIN SPO11"/>
    <property type="match status" value="1"/>
</dbReference>
<evidence type="ECO:0000256" key="6">
    <source>
        <dbReference type="ARBA" id="ARBA00022842"/>
    </source>
</evidence>
<evidence type="ECO:0000313" key="14">
    <source>
        <dbReference type="Proteomes" id="UP001172681"/>
    </source>
</evidence>
<keyword evidence="5" id="KW-0479">Metal-binding</keyword>
<keyword evidence="7 10" id="KW-0799">Topoisomerase</keyword>
<keyword evidence="9 10" id="KW-0413">Isomerase</keyword>
<comment type="catalytic activity">
    <reaction evidence="1 10">
        <text>ATP-dependent breakage, passage and rejoining of double-stranded DNA.</text>
        <dbReference type="EC" id="5.6.2.2"/>
    </reaction>
</comment>
<evidence type="ECO:0000256" key="1">
    <source>
        <dbReference type="ARBA" id="ARBA00000185"/>
    </source>
</evidence>
<dbReference type="EMBL" id="JAPDRN010000029">
    <property type="protein sequence ID" value="KAJ9636515.1"/>
    <property type="molecule type" value="Genomic_DNA"/>
</dbReference>
<protein>
    <recommendedName>
        <fullName evidence="4">DNA topoisomerase (ATP-hydrolyzing)</fullName>
        <ecNumber evidence="4">5.6.2.2</ecNumber>
    </recommendedName>
</protein>
<evidence type="ECO:0000256" key="7">
    <source>
        <dbReference type="ARBA" id="ARBA00023029"/>
    </source>
</evidence>
<evidence type="ECO:0000256" key="3">
    <source>
        <dbReference type="ARBA" id="ARBA00006559"/>
    </source>
</evidence>
<dbReference type="InterPro" id="IPR013049">
    <property type="entry name" value="Spo11/TopoVI_A_N"/>
</dbReference>
<comment type="caution">
    <text evidence="13">The sequence shown here is derived from an EMBL/GenBank/DDBJ whole genome shotgun (WGS) entry which is preliminary data.</text>
</comment>
<dbReference type="InterPro" id="IPR034136">
    <property type="entry name" value="TOPRIM_Topo6A/Spo11"/>
</dbReference>
<organism evidence="13 14">
    <name type="scientific">Knufia peltigerae</name>
    <dbReference type="NCBI Taxonomy" id="1002370"/>
    <lineage>
        <taxon>Eukaryota</taxon>
        <taxon>Fungi</taxon>
        <taxon>Dikarya</taxon>
        <taxon>Ascomycota</taxon>
        <taxon>Pezizomycotina</taxon>
        <taxon>Eurotiomycetes</taxon>
        <taxon>Chaetothyriomycetidae</taxon>
        <taxon>Chaetothyriales</taxon>
        <taxon>Trichomeriaceae</taxon>
        <taxon>Knufia</taxon>
    </lineage>
</organism>
<dbReference type="Gene3D" id="1.10.10.10">
    <property type="entry name" value="Winged helix-like DNA-binding domain superfamily/Winged helix DNA-binding domain"/>
    <property type="match status" value="1"/>
</dbReference>
<evidence type="ECO:0000256" key="8">
    <source>
        <dbReference type="ARBA" id="ARBA00023125"/>
    </source>
</evidence>
<dbReference type="GO" id="GO:0042138">
    <property type="term" value="P:meiotic DNA double-strand break formation"/>
    <property type="evidence" value="ECO:0007669"/>
    <property type="project" value="TreeGrafter"/>
</dbReference>
<keyword evidence="8 10" id="KW-0238">DNA-binding</keyword>
<dbReference type="Pfam" id="PF04406">
    <property type="entry name" value="TP6A_N"/>
    <property type="match status" value="1"/>
</dbReference>
<sequence>MSILMARDHVTPGHSLIPFTTANQSVIDQIETILSDIVRDIDVTSGGRPVITLRRVSAIVPYYDEADEGRLRWHVEDREVRYHFPGKTKEEAWRFGSTDSTSLRWTYLDRDTRSNQERDQSNQEERISLNAEGTITNVSRDIYYHDPDLFKQQETVDRYIDDIAHTFQVTRNDLNVASSPKGLMVGLVTTNEKSHTALVPEDLSTEHGFADITYLKWILVFEKEVRDKMYERTDFDAFQATFKSLAERGYHRNPTVGPGLLVTAKGYPDLSTRRFLRLIVDRAQSAVPIFGLFDWDPDGVQIMKCYRYGSKAMAREQHCNLPEMEWIGLKAKDVVNLGDFDDTSMVLSIRDRTLAVSMLLNRELRDESGSVLPGLAKGLIELRRMLMLNRKAEIQILDERSGGLEHWLTARLSVKLQAHNHAEDDDMLLD</sequence>
<evidence type="ECO:0000256" key="2">
    <source>
        <dbReference type="ARBA" id="ARBA00001946"/>
    </source>
</evidence>
<name>A0AA38Y603_9EURO</name>
<dbReference type="InterPro" id="IPR002815">
    <property type="entry name" value="Spo11/TopoVI_A"/>
</dbReference>
<feature type="domain" description="Topoisomerase 6 subunit A/Spo11 TOPRIM" evidence="12">
    <location>
        <begin position="239"/>
        <end position="400"/>
    </location>
</feature>
<dbReference type="GO" id="GO:0046872">
    <property type="term" value="F:metal ion binding"/>
    <property type="evidence" value="ECO:0007669"/>
    <property type="project" value="UniProtKB-KW"/>
</dbReference>
<dbReference type="Gene3D" id="3.40.1360.10">
    <property type="match status" value="1"/>
</dbReference>
<dbReference type="GO" id="GO:0005524">
    <property type="term" value="F:ATP binding"/>
    <property type="evidence" value="ECO:0007669"/>
    <property type="project" value="InterPro"/>
</dbReference>
<comment type="similarity">
    <text evidence="3 10">Belongs to the TOP6A family.</text>
</comment>
<dbReference type="GO" id="GO:0000706">
    <property type="term" value="P:meiotic DNA double-strand break processing"/>
    <property type="evidence" value="ECO:0007669"/>
    <property type="project" value="TreeGrafter"/>
</dbReference>
<keyword evidence="14" id="KW-1185">Reference proteome</keyword>
<dbReference type="InterPro" id="IPR036388">
    <property type="entry name" value="WH-like_DNA-bd_sf"/>
</dbReference>
<gene>
    <name evidence="13" type="primary">SPO11</name>
    <name evidence="13" type="ORF">H2204_005348</name>
</gene>
<dbReference type="GO" id="GO:0007131">
    <property type="term" value="P:reciprocal meiotic recombination"/>
    <property type="evidence" value="ECO:0007669"/>
    <property type="project" value="TreeGrafter"/>
</dbReference>
<dbReference type="PANTHER" id="PTHR10848">
    <property type="entry name" value="MEIOTIC RECOMBINATION PROTEIN SPO11"/>
    <property type="match status" value="1"/>
</dbReference>
<dbReference type="InterPro" id="IPR036078">
    <property type="entry name" value="Spo11/TopoVI_A_sf"/>
</dbReference>
<evidence type="ECO:0000256" key="5">
    <source>
        <dbReference type="ARBA" id="ARBA00022723"/>
    </source>
</evidence>
<keyword evidence="6" id="KW-0460">Magnesium</keyword>
<dbReference type="EC" id="5.6.2.2" evidence="4"/>
<evidence type="ECO:0000259" key="12">
    <source>
        <dbReference type="Pfam" id="PF21180"/>
    </source>
</evidence>
<dbReference type="CDD" id="cd00223">
    <property type="entry name" value="TOPRIM_TopoIIB_SPO"/>
    <property type="match status" value="1"/>
</dbReference>
<evidence type="ECO:0000256" key="4">
    <source>
        <dbReference type="ARBA" id="ARBA00012895"/>
    </source>
</evidence>
<dbReference type="Pfam" id="PF21180">
    <property type="entry name" value="TOP6A-Spo11_Toprim"/>
    <property type="match status" value="1"/>
</dbReference>
<accession>A0AA38Y603</accession>
<proteinExistence type="inferred from homology"/>
<reference evidence="13" key="1">
    <citation type="submission" date="2022-10" db="EMBL/GenBank/DDBJ databases">
        <title>Culturing micro-colonial fungi from biological soil crusts in the Mojave desert and describing Neophaeococcomyces mojavensis, and introducing the new genera and species Taxawa tesnikishii.</title>
        <authorList>
            <person name="Kurbessoian T."/>
            <person name="Stajich J.E."/>
        </authorList>
    </citation>
    <scope>NUCLEOTIDE SEQUENCE</scope>
    <source>
        <strain evidence="13">TK_35</strain>
    </source>
</reference>
<evidence type="ECO:0000256" key="9">
    <source>
        <dbReference type="ARBA" id="ARBA00023235"/>
    </source>
</evidence>
<evidence type="ECO:0000313" key="13">
    <source>
        <dbReference type="EMBL" id="KAJ9636515.1"/>
    </source>
</evidence>
<dbReference type="GO" id="GO:0003677">
    <property type="term" value="F:DNA binding"/>
    <property type="evidence" value="ECO:0007669"/>
    <property type="project" value="UniProtKB-UniRule"/>
</dbReference>
<evidence type="ECO:0000259" key="11">
    <source>
        <dbReference type="Pfam" id="PF04406"/>
    </source>
</evidence>